<organism evidence="2 3">
    <name type="scientific">OM182 bacterium BACL3 MAG-120507-bin80</name>
    <dbReference type="NCBI Taxonomy" id="1655577"/>
    <lineage>
        <taxon>Bacteria</taxon>
        <taxon>Pseudomonadati</taxon>
        <taxon>Pseudomonadota</taxon>
        <taxon>Gammaproteobacteria</taxon>
        <taxon>OMG group</taxon>
        <taxon>OM182 clade</taxon>
    </lineage>
</organism>
<gene>
    <name evidence="2" type="ORF">ABR69_06410</name>
</gene>
<protein>
    <recommendedName>
        <fullName evidence="1">MEKHLA domain-containing protein</fullName>
    </recommendedName>
</protein>
<proteinExistence type="predicted"/>
<comment type="caution">
    <text evidence="2">The sequence shown here is derived from an EMBL/GenBank/DDBJ whole genome shotgun (WGS) entry which is preliminary data.</text>
</comment>
<evidence type="ECO:0000313" key="2">
    <source>
        <dbReference type="EMBL" id="KRO70514.1"/>
    </source>
</evidence>
<dbReference type="AlphaFoldDB" id="A0A0R2SB36"/>
<dbReference type="InterPro" id="IPR013978">
    <property type="entry name" value="MEKHLA"/>
</dbReference>
<dbReference type="Proteomes" id="UP000051934">
    <property type="component" value="Unassembled WGS sequence"/>
</dbReference>
<evidence type="ECO:0000313" key="3">
    <source>
        <dbReference type="Proteomes" id="UP000051934"/>
    </source>
</evidence>
<feature type="domain" description="MEKHLA" evidence="1">
    <location>
        <begin position="5"/>
        <end position="143"/>
    </location>
</feature>
<name>A0A0R2SB36_9GAMM</name>
<dbReference type="Pfam" id="PF08670">
    <property type="entry name" value="MEKHLA"/>
    <property type="match status" value="1"/>
</dbReference>
<sequence length="146" mass="16609">MNVQQHVRLLMQSYHRLLGRPLIDGVDEPSIEEVCNADFALVSHGTEPDPLFNFGNNLALTLFERRLEDFTQLPSRKSSGQTRDADRIRLLDEVARNGYIENYSGVRVSASGRKFEINNAVVWTVGDEHGVYRGQAAKISTWRYLD</sequence>
<reference evidence="2 3" key="1">
    <citation type="submission" date="2015-10" db="EMBL/GenBank/DDBJ databases">
        <title>Metagenome-Assembled Genomes uncover a global brackish microbiome.</title>
        <authorList>
            <person name="Hugerth L.W."/>
            <person name="Larsson J."/>
            <person name="Alneberg J."/>
            <person name="Lindh M.V."/>
            <person name="Legrand C."/>
            <person name="Pinhassi J."/>
            <person name="Andersson A.F."/>
        </authorList>
    </citation>
    <scope>NUCLEOTIDE SEQUENCE [LARGE SCALE GENOMIC DNA]</scope>
    <source>
        <strain evidence="2">BACL4 MAG-120507-bin80</strain>
    </source>
</reference>
<evidence type="ECO:0000259" key="1">
    <source>
        <dbReference type="Pfam" id="PF08670"/>
    </source>
</evidence>
<accession>A0A0R2SB36</accession>
<dbReference type="EMBL" id="LIBB01000324">
    <property type="protein sequence ID" value="KRO70514.1"/>
    <property type="molecule type" value="Genomic_DNA"/>
</dbReference>